<keyword evidence="1" id="KW-1133">Transmembrane helix</keyword>
<evidence type="ECO:0000313" key="3">
    <source>
        <dbReference type="Proteomes" id="UP001586593"/>
    </source>
</evidence>
<accession>A0ABR3X530</accession>
<feature type="transmembrane region" description="Helical" evidence="1">
    <location>
        <begin position="30"/>
        <end position="53"/>
    </location>
</feature>
<evidence type="ECO:0000313" key="2">
    <source>
        <dbReference type="EMBL" id="KAL1871056.1"/>
    </source>
</evidence>
<dbReference type="PANTHER" id="PTHR35895:SF1">
    <property type="entry name" value="LIPID-BINDING SERUM GLYCOPROTEIN C-TERMINAL DOMAIN-CONTAINING PROTEIN"/>
    <property type="match status" value="1"/>
</dbReference>
<keyword evidence="3" id="KW-1185">Reference proteome</keyword>
<protein>
    <submittedName>
        <fullName evidence="2">Uncharacterized protein</fullName>
    </submittedName>
</protein>
<evidence type="ECO:0000256" key="1">
    <source>
        <dbReference type="SAM" id="Phobius"/>
    </source>
</evidence>
<name>A0ABR3X530_9PEZI</name>
<dbReference type="Proteomes" id="UP001586593">
    <property type="component" value="Unassembled WGS sequence"/>
</dbReference>
<sequence length="339" mass="37744">MADENKAVVTQQEYGRPKGGKFRRHCARWWWVHLIIFICIAVLVVCLVIFVGVPHIAQQRINKATLEVQSIVVTHTQSENFTMSIGSTIHADDSVHAVIDPFVGEMYLEDLEPHTPFAEVNFPQTSSKSHQIVNVTQQFVPIKNMEAFTTFNTWLLLNETLRVTVKGKTHVKVSGIGKKFSVDFKKTITMPGIQDFKGTTVPESEISIMPDDNGDNFKGITTIPNRSIVTFEIGNVSFHNYLLGEEIGTVYIDNMILRPGVNNYSMHANISQAPVLEAIAQKPYCQTGIIPFQLRGKTVFNHGQPLSYFADALASANQTVEIDIGTDLKAALNYTLSCS</sequence>
<dbReference type="InterPro" id="IPR022185">
    <property type="entry name" value="DUF3712"/>
</dbReference>
<keyword evidence="1" id="KW-0812">Transmembrane</keyword>
<dbReference type="PANTHER" id="PTHR35895">
    <property type="entry name" value="CHROMOSOME 16, WHOLE GENOME SHOTGUN SEQUENCE"/>
    <property type="match status" value="1"/>
</dbReference>
<comment type="caution">
    <text evidence="2">The sequence shown here is derived from an EMBL/GenBank/DDBJ whole genome shotgun (WGS) entry which is preliminary data.</text>
</comment>
<dbReference type="Pfam" id="PF12505">
    <property type="entry name" value="DUF3712"/>
    <property type="match status" value="1"/>
</dbReference>
<proteinExistence type="predicted"/>
<dbReference type="InterPro" id="IPR046368">
    <property type="entry name" value="Tag1"/>
</dbReference>
<reference evidence="2 3" key="1">
    <citation type="journal article" date="2024" name="Commun. Biol.">
        <title>Comparative genomic analysis of thermophilic fungi reveals convergent evolutionary adaptations and gene losses.</title>
        <authorList>
            <person name="Steindorff A.S."/>
            <person name="Aguilar-Pontes M.V."/>
            <person name="Robinson A.J."/>
            <person name="Andreopoulos B."/>
            <person name="LaButti K."/>
            <person name="Kuo A."/>
            <person name="Mondo S."/>
            <person name="Riley R."/>
            <person name="Otillar R."/>
            <person name="Haridas S."/>
            <person name="Lipzen A."/>
            <person name="Grimwood J."/>
            <person name="Schmutz J."/>
            <person name="Clum A."/>
            <person name="Reid I.D."/>
            <person name="Moisan M.C."/>
            <person name="Butler G."/>
            <person name="Nguyen T.T.M."/>
            <person name="Dewar K."/>
            <person name="Conant G."/>
            <person name="Drula E."/>
            <person name="Henrissat B."/>
            <person name="Hansel C."/>
            <person name="Singer S."/>
            <person name="Hutchinson M.I."/>
            <person name="de Vries R.P."/>
            <person name="Natvig D.O."/>
            <person name="Powell A.J."/>
            <person name="Tsang A."/>
            <person name="Grigoriev I.V."/>
        </authorList>
    </citation>
    <scope>NUCLEOTIDE SEQUENCE [LARGE SCALE GENOMIC DNA]</scope>
    <source>
        <strain evidence="2 3">ATCC 24622</strain>
    </source>
</reference>
<gene>
    <name evidence="2" type="ORF">VTK73DRAFT_2252</name>
</gene>
<organism evidence="2 3">
    <name type="scientific">Phialemonium thermophilum</name>
    <dbReference type="NCBI Taxonomy" id="223376"/>
    <lineage>
        <taxon>Eukaryota</taxon>
        <taxon>Fungi</taxon>
        <taxon>Dikarya</taxon>
        <taxon>Ascomycota</taxon>
        <taxon>Pezizomycotina</taxon>
        <taxon>Sordariomycetes</taxon>
        <taxon>Sordariomycetidae</taxon>
        <taxon>Cephalothecales</taxon>
        <taxon>Cephalothecaceae</taxon>
        <taxon>Phialemonium</taxon>
    </lineage>
</organism>
<keyword evidence="1" id="KW-0472">Membrane</keyword>
<dbReference type="EMBL" id="JAZHXJ010000161">
    <property type="protein sequence ID" value="KAL1871056.1"/>
    <property type="molecule type" value="Genomic_DNA"/>
</dbReference>